<keyword evidence="2" id="KW-1185">Reference proteome</keyword>
<dbReference type="HOGENOM" id="CLU_1848335_0_0_1"/>
<organism evidence="1">
    <name type="scientific">Oryza nivara</name>
    <name type="common">Indian wild rice</name>
    <name type="synonym">Oryza sativa f. spontanea</name>
    <dbReference type="NCBI Taxonomy" id="4536"/>
    <lineage>
        <taxon>Eukaryota</taxon>
        <taxon>Viridiplantae</taxon>
        <taxon>Streptophyta</taxon>
        <taxon>Embryophyta</taxon>
        <taxon>Tracheophyta</taxon>
        <taxon>Spermatophyta</taxon>
        <taxon>Magnoliopsida</taxon>
        <taxon>Liliopsida</taxon>
        <taxon>Poales</taxon>
        <taxon>Poaceae</taxon>
        <taxon>BOP clade</taxon>
        <taxon>Oryzoideae</taxon>
        <taxon>Oryzeae</taxon>
        <taxon>Oryzinae</taxon>
        <taxon>Oryza</taxon>
    </lineage>
</organism>
<dbReference type="Proteomes" id="UP000006591">
    <property type="component" value="Chromosome 8"/>
</dbReference>
<name>A0A0E0IA36_ORYNI</name>
<sequence length="139" mass="14220">MGWSLQRNIPQIRDQSVRPKLADELVPHGTSDGVKPPVCSCALPRETAAGSATAAVGSATAAVGGSPTAAVAVLALLSTGLSLSLSRVDLAAVVVVEPRLLYAKADRASSRFSARPTTSGGEGRGGVGHGCCKRRCRWL</sequence>
<accession>A0A0E0IA36</accession>
<proteinExistence type="predicted"/>
<dbReference type="EnsemblPlants" id="ONIVA08G10840.1">
    <property type="protein sequence ID" value="ONIVA08G10840.1"/>
    <property type="gene ID" value="ONIVA08G10840"/>
</dbReference>
<reference evidence="1" key="2">
    <citation type="submission" date="2018-04" db="EMBL/GenBank/DDBJ databases">
        <title>OnivRS2 (Oryza nivara Reference Sequence Version 2).</title>
        <authorList>
            <person name="Zhang J."/>
            <person name="Kudrna D."/>
            <person name="Lee S."/>
            <person name="Talag J."/>
            <person name="Rajasekar S."/>
            <person name="Welchert J."/>
            <person name="Hsing Y.-I."/>
            <person name="Wing R.A."/>
        </authorList>
    </citation>
    <scope>NUCLEOTIDE SEQUENCE [LARGE SCALE GENOMIC DNA]</scope>
    <source>
        <strain evidence="1">SL10</strain>
    </source>
</reference>
<evidence type="ECO:0000313" key="2">
    <source>
        <dbReference type="Proteomes" id="UP000006591"/>
    </source>
</evidence>
<dbReference type="Gramene" id="ONIVA08G10840.1">
    <property type="protein sequence ID" value="ONIVA08G10840.1"/>
    <property type="gene ID" value="ONIVA08G10840"/>
</dbReference>
<protein>
    <submittedName>
        <fullName evidence="1">Uncharacterized protein</fullName>
    </submittedName>
</protein>
<dbReference type="AlphaFoldDB" id="A0A0E0IA36"/>
<evidence type="ECO:0000313" key="1">
    <source>
        <dbReference type="EnsemblPlants" id="ONIVA08G10840.1"/>
    </source>
</evidence>
<reference evidence="1" key="1">
    <citation type="submission" date="2015-04" db="UniProtKB">
        <authorList>
            <consortium name="EnsemblPlants"/>
        </authorList>
    </citation>
    <scope>IDENTIFICATION</scope>
    <source>
        <strain evidence="1">SL10</strain>
    </source>
</reference>